<evidence type="ECO:0000256" key="2">
    <source>
        <dbReference type="SAM" id="MobiDB-lite"/>
    </source>
</evidence>
<reference evidence="5" key="1">
    <citation type="journal article" date="2010" name="Genome Res.">
        <title>Population genomic sequencing of Coccidioides fungi reveals recent hybridization and transposon control.</title>
        <authorList>
            <person name="Neafsey D.E."/>
            <person name="Barker B.M."/>
            <person name="Sharpton T.J."/>
            <person name="Stajich J.E."/>
            <person name="Park D.J."/>
            <person name="Whiston E."/>
            <person name="Hung C.-Y."/>
            <person name="McMahan C."/>
            <person name="White J."/>
            <person name="Sykes S."/>
            <person name="Heiman D."/>
            <person name="Young S."/>
            <person name="Zeng Q."/>
            <person name="Abouelleil A."/>
            <person name="Aftuck L."/>
            <person name="Bessette D."/>
            <person name="Brown A."/>
            <person name="FitzGerald M."/>
            <person name="Lui A."/>
            <person name="Macdonald J.P."/>
            <person name="Priest M."/>
            <person name="Orbach M.J."/>
            <person name="Galgiani J.N."/>
            <person name="Kirkland T.N."/>
            <person name="Cole G.T."/>
            <person name="Birren B.W."/>
            <person name="Henn M.R."/>
            <person name="Taylor J.W."/>
            <person name="Rounsley S.D."/>
        </authorList>
    </citation>
    <scope>NUCLEOTIDE SEQUENCE [LARGE SCALE GENOMIC DNA]</scope>
    <source>
        <strain evidence="5">RMSCC 2394</strain>
    </source>
</reference>
<dbReference type="Pfam" id="PF00098">
    <property type="entry name" value="zf-CCHC"/>
    <property type="match status" value="1"/>
</dbReference>
<dbReference type="InterPro" id="IPR001878">
    <property type="entry name" value="Znf_CCHC"/>
</dbReference>
<dbReference type="GO" id="GO:0003676">
    <property type="term" value="F:nucleic acid binding"/>
    <property type="evidence" value="ECO:0007669"/>
    <property type="project" value="InterPro"/>
</dbReference>
<feature type="domain" description="CCHC-type" evidence="3">
    <location>
        <begin position="70"/>
        <end position="85"/>
    </location>
</feature>
<proteinExistence type="predicted"/>
<dbReference type="PROSITE" id="PS50158">
    <property type="entry name" value="ZF_CCHC"/>
    <property type="match status" value="1"/>
</dbReference>
<accession>A0A0J6Y600</accession>
<dbReference type="InterPro" id="IPR036875">
    <property type="entry name" value="Znf_CCHC_sf"/>
</dbReference>
<keyword evidence="1" id="KW-0863">Zinc-finger</keyword>
<feature type="compositionally biased region" description="Polar residues" evidence="2">
    <location>
        <begin position="36"/>
        <end position="63"/>
    </location>
</feature>
<organism evidence="4 5">
    <name type="scientific">Coccidioides immitis RMSCC 2394</name>
    <dbReference type="NCBI Taxonomy" id="404692"/>
    <lineage>
        <taxon>Eukaryota</taxon>
        <taxon>Fungi</taxon>
        <taxon>Dikarya</taxon>
        <taxon>Ascomycota</taxon>
        <taxon>Pezizomycotina</taxon>
        <taxon>Eurotiomycetes</taxon>
        <taxon>Eurotiomycetidae</taxon>
        <taxon>Onygenales</taxon>
        <taxon>Onygenaceae</taxon>
        <taxon>Coccidioides</taxon>
    </lineage>
</organism>
<name>A0A0J6Y600_COCIT</name>
<dbReference type="Proteomes" id="UP000054565">
    <property type="component" value="Unassembled WGS sequence"/>
</dbReference>
<evidence type="ECO:0000313" key="4">
    <source>
        <dbReference type="EMBL" id="KMP02469.1"/>
    </source>
</evidence>
<feature type="region of interest" description="Disordered" evidence="2">
    <location>
        <begin position="28"/>
        <end position="63"/>
    </location>
</feature>
<dbReference type="GO" id="GO:0008270">
    <property type="term" value="F:zinc ion binding"/>
    <property type="evidence" value="ECO:0007669"/>
    <property type="project" value="UniProtKB-KW"/>
</dbReference>
<dbReference type="AlphaFoldDB" id="A0A0J6Y600"/>
<evidence type="ECO:0000256" key="1">
    <source>
        <dbReference type="PROSITE-ProRule" id="PRU00047"/>
    </source>
</evidence>
<evidence type="ECO:0000259" key="3">
    <source>
        <dbReference type="PROSITE" id="PS50158"/>
    </source>
</evidence>
<keyword evidence="1" id="KW-0479">Metal-binding</keyword>
<sequence>MACQSRTNLPEKDLEGLLKNILHQILKKDLKKGRSTKSNTNATSSDPQKSYKNTNSKFNPEKSSLQNWNCYICGKPGHLAKFCKSNKNLKPNKPKENSKDKDKKTATVATDKIHLIHEAAFSMKEAHKSTDK</sequence>
<protein>
    <recommendedName>
        <fullName evidence="3">CCHC-type domain-containing protein</fullName>
    </recommendedName>
</protein>
<dbReference type="SMART" id="SM00343">
    <property type="entry name" value="ZnF_C2HC"/>
    <property type="match status" value="1"/>
</dbReference>
<feature type="compositionally biased region" description="Basic and acidic residues" evidence="2">
    <location>
        <begin position="93"/>
        <end position="106"/>
    </location>
</feature>
<dbReference type="EMBL" id="DS028103">
    <property type="protein sequence ID" value="KMP02469.1"/>
    <property type="molecule type" value="Genomic_DNA"/>
</dbReference>
<dbReference type="Gene3D" id="4.10.60.10">
    <property type="entry name" value="Zinc finger, CCHC-type"/>
    <property type="match status" value="1"/>
</dbReference>
<evidence type="ECO:0000313" key="5">
    <source>
        <dbReference type="Proteomes" id="UP000054565"/>
    </source>
</evidence>
<keyword evidence="1" id="KW-0862">Zinc</keyword>
<dbReference type="SUPFAM" id="SSF57756">
    <property type="entry name" value="Retrovirus zinc finger-like domains"/>
    <property type="match status" value="1"/>
</dbReference>
<gene>
    <name evidence="4" type="ORF">CIRG_10292</name>
</gene>
<feature type="region of interest" description="Disordered" evidence="2">
    <location>
        <begin position="85"/>
        <end position="106"/>
    </location>
</feature>